<keyword evidence="4" id="KW-0732">Signal</keyword>
<dbReference type="InterPro" id="IPR009746">
    <property type="entry name" value="LipidA_acyl_PagP"/>
</dbReference>
<dbReference type="AlphaFoldDB" id="G2J807"/>
<evidence type="ECO:0000256" key="6">
    <source>
        <dbReference type="ARBA" id="ARBA00023237"/>
    </source>
</evidence>
<sequence>MRRFSFRPRLWTLIYVVSGVARFPAESCAAELTRWAATRLSEAKAHMLHIAREGVRDLYISGYVWHAPDGFTREDRGRLNAYAYGAGFGKRRIDANGRESLIYALVFSDSHYDPQPIAGYARQWFTQPIASSVSLGAGYTVALSTRSDGWYIPFPIILPLATVRFSRFSLMTTGLPRIPGAVNIKGSVVFVWGRYEL</sequence>
<dbReference type="STRING" id="1070319.CAGGBEG34_190074"/>
<evidence type="ECO:0000313" key="8">
    <source>
        <dbReference type="EMBL" id="CCD28904.1"/>
    </source>
</evidence>
<dbReference type="Gene3D" id="2.40.160.20">
    <property type="match status" value="1"/>
</dbReference>
<evidence type="ECO:0000313" key="9">
    <source>
        <dbReference type="Proteomes" id="UP000054051"/>
    </source>
</evidence>
<keyword evidence="5" id="KW-0472">Membrane</keyword>
<evidence type="ECO:0000256" key="5">
    <source>
        <dbReference type="ARBA" id="ARBA00023136"/>
    </source>
</evidence>
<name>G2J807_9BURK</name>
<comment type="caution">
    <text evidence="8">The sequence shown here is derived from an EMBL/GenBank/DDBJ whole genome shotgun (WGS) entry which is preliminary data.</text>
</comment>
<dbReference type="EMBL" id="CAFB01000035">
    <property type="protein sequence ID" value="CCD28904.1"/>
    <property type="molecule type" value="Genomic_DNA"/>
</dbReference>
<keyword evidence="6" id="KW-0998">Cell outer membrane</keyword>
<evidence type="ECO:0000256" key="3">
    <source>
        <dbReference type="ARBA" id="ARBA00022679"/>
    </source>
</evidence>
<dbReference type="InterPro" id="IPR011250">
    <property type="entry name" value="OMP/PagP_B-barrel"/>
</dbReference>
<dbReference type="Proteomes" id="UP000054051">
    <property type="component" value="Unassembled WGS sequence"/>
</dbReference>
<protein>
    <submittedName>
        <fullName evidence="8">Palmitoyl transferase for lipid A</fullName>
    </submittedName>
</protein>
<keyword evidence="7" id="KW-0012">Acyltransferase</keyword>
<dbReference type="RefSeq" id="WP_006682164.1">
    <property type="nucleotide sequence ID" value="NZ_CAFB01000035.1"/>
</dbReference>
<proteinExistence type="inferred from homology"/>
<dbReference type="SUPFAM" id="SSF56925">
    <property type="entry name" value="OMPA-like"/>
    <property type="match status" value="1"/>
</dbReference>
<evidence type="ECO:0000256" key="1">
    <source>
        <dbReference type="ARBA" id="ARBA00004442"/>
    </source>
</evidence>
<organism evidence="8 9">
    <name type="scientific">Candidatus Glomeribacter gigasporarum BEG34</name>
    <dbReference type="NCBI Taxonomy" id="1070319"/>
    <lineage>
        <taxon>Bacteria</taxon>
        <taxon>Pseudomonadati</taxon>
        <taxon>Pseudomonadota</taxon>
        <taxon>Betaproteobacteria</taxon>
        <taxon>Burkholderiales</taxon>
        <taxon>Burkholderiaceae</taxon>
        <taxon>Candidatus Glomeribacter</taxon>
    </lineage>
</organism>
<dbReference type="eggNOG" id="ENOG502Z7SY">
    <property type="taxonomic scope" value="Bacteria"/>
</dbReference>
<evidence type="ECO:0000256" key="7">
    <source>
        <dbReference type="ARBA" id="ARBA00023315"/>
    </source>
</evidence>
<evidence type="ECO:0000256" key="4">
    <source>
        <dbReference type="ARBA" id="ARBA00022729"/>
    </source>
</evidence>
<accession>G2J807</accession>
<evidence type="ECO:0000256" key="2">
    <source>
        <dbReference type="ARBA" id="ARBA00006368"/>
    </source>
</evidence>
<dbReference type="OrthoDB" id="9156803at2"/>
<comment type="subcellular location">
    <subcellularLocation>
        <location evidence="1">Cell outer membrane</location>
    </subcellularLocation>
</comment>
<reference evidence="8 9" key="1">
    <citation type="submission" date="2011-08" db="EMBL/GenBank/DDBJ databases">
        <title>The genome of the obligate endobacterium of an arbuscular mycorrhizal fungus reveals an interphylum network of nutritional interactions.</title>
        <authorList>
            <person name="Ghignone S."/>
            <person name="Salvioli A."/>
            <person name="Anca I."/>
            <person name="Lumini E."/>
            <person name="Ortu G."/>
            <person name="Petiti L."/>
            <person name="Cruveiller S."/>
            <person name="Bianciotto V."/>
            <person name="Piffanelli P."/>
            <person name="Lanfranco L."/>
            <person name="Bonfante P."/>
        </authorList>
    </citation>
    <scope>NUCLEOTIDE SEQUENCE [LARGE SCALE GENOMIC DNA]</scope>
    <source>
        <strain evidence="8 9">BEG34</strain>
    </source>
</reference>
<keyword evidence="3 8" id="KW-0808">Transferase</keyword>
<gene>
    <name evidence="8" type="primary">PagP</name>
    <name evidence="8" type="ORF">CAGGBEG34_190074</name>
</gene>
<keyword evidence="9" id="KW-1185">Reference proteome</keyword>
<dbReference type="GO" id="GO:0009279">
    <property type="term" value="C:cell outer membrane"/>
    <property type="evidence" value="ECO:0007669"/>
    <property type="project" value="UniProtKB-SubCell"/>
</dbReference>
<dbReference type="Pfam" id="PF07017">
    <property type="entry name" value="PagP"/>
    <property type="match status" value="1"/>
</dbReference>
<dbReference type="GO" id="GO:0016746">
    <property type="term" value="F:acyltransferase activity"/>
    <property type="evidence" value="ECO:0007669"/>
    <property type="project" value="UniProtKB-KW"/>
</dbReference>
<comment type="similarity">
    <text evidence="2">Belongs to the lipid A palmitoyltransferase family.</text>
</comment>